<name>A0AAV4D886_9GAST</name>
<dbReference type="Proteomes" id="UP000735302">
    <property type="component" value="Unassembled WGS sequence"/>
</dbReference>
<feature type="region of interest" description="Disordered" evidence="1">
    <location>
        <begin position="1"/>
        <end position="34"/>
    </location>
</feature>
<keyword evidence="3" id="KW-1185">Reference proteome</keyword>
<dbReference type="AlphaFoldDB" id="A0AAV4D886"/>
<reference evidence="2 3" key="1">
    <citation type="journal article" date="2021" name="Elife">
        <title>Chloroplast acquisition without the gene transfer in kleptoplastic sea slugs, Plakobranchus ocellatus.</title>
        <authorList>
            <person name="Maeda T."/>
            <person name="Takahashi S."/>
            <person name="Yoshida T."/>
            <person name="Shimamura S."/>
            <person name="Takaki Y."/>
            <person name="Nagai Y."/>
            <person name="Toyoda A."/>
            <person name="Suzuki Y."/>
            <person name="Arimoto A."/>
            <person name="Ishii H."/>
            <person name="Satoh N."/>
            <person name="Nishiyama T."/>
            <person name="Hasebe M."/>
            <person name="Maruyama T."/>
            <person name="Minagawa J."/>
            <person name="Obokata J."/>
            <person name="Shigenobu S."/>
        </authorList>
    </citation>
    <scope>NUCLEOTIDE SEQUENCE [LARGE SCALE GENOMIC DNA]</scope>
</reference>
<comment type="caution">
    <text evidence="2">The sequence shown here is derived from an EMBL/GenBank/DDBJ whole genome shotgun (WGS) entry which is preliminary data.</text>
</comment>
<feature type="compositionally biased region" description="Basic and acidic residues" evidence="1">
    <location>
        <begin position="15"/>
        <end position="31"/>
    </location>
</feature>
<protein>
    <submittedName>
        <fullName evidence="2">Uncharacterized protein</fullName>
    </submittedName>
</protein>
<proteinExistence type="predicted"/>
<evidence type="ECO:0000256" key="1">
    <source>
        <dbReference type="SAM" id="MobiDB-lite"/>
    </source>
</evidence>
<sequence length="76" mass="8659">MERRERKIVTRRMRMRSERKREKDVGRKEKGEEEVEEVRGVGGTVASESALKSAGILLLRVRATPPASWLTEGPKP</sequence>
<gene>
    <name evidence="2" type="ORF">PoB_006681700</name>
</gene>
<dbReference type="EMBL" id="BLXT01007613">
    <property type="protein sequence ID" value="GFO40312.1"/>
    <property type="molecule type" value="Genomic_DNA"/>
</dbReference>
<evidence type="ECO:0000313" key="3">
    <source>
        <dbReference type="Proteomes" id="UP000735302"/>
    </source>
</evidence>
<evidence type="ECO:0000313" key="2">
    <source>
        <dbReference type="EMBL" id="GFO40312.1"/>
    </source>
</evidence>
<accession>A0AAV4D886</accession>
<organism evidence="2 3">
    <name type="scientific">Plakobranchus ocellatus</name>
    <dbReference type="NCBI Taxonomy" id="259542"/>
    <lineage>
        <taxon>Eukaryota</taxon>
        <taxon>Metazoa</taxon>
        <taxon>Spiralia</taxon>
        <taxon>Lophotrochozoa</taxon>
        <taxon>Mollusca</taxon>
        <taxon>Gastropoda</taxon>
        <taxon>Heterobranchia</taxon>
        <taxon>Euthyneura</taxon>
        <taxon>Panpulmonata</taxon>
        <taxon>Sacoglossa</taxon>
        <taxon>Placobranchoidea</taxon>
        <taxon>Plakobranchidae</taxon>
        <taxon>Plakobranchus</taxon>
    </lineage>
</organism>